<dbReference type="CDD" id="cd04301">
    <property type="entry name" value="NAT_SF"/>
    <property type="match status" value="1"/>
</dbReference>
<dbReference type="EMBL" id="DSXR01000071">
    <property type="protein sequence ID" value="HGS87321.1"/>
    <property type="molecule type" value="Genomic_DNA"/>
</dbReference>
<gene>
    <name evidence="2" type="ORF">ENT17_06835</name>
</gene>
<dbReference type="PANTHER" id="PTHR43617">
    <property type="entry name" value="L-AMINO ACID N-ACETYLTRANSFERASE"/>
    <property type="match status" value="1"/>
</dbReference>
<dbReference type="GO" id="GO:0016747">
    <property type="term" value="F:acyltransferase activity, transferring groups other than amino-acyl groups"/>
    <property type="evidence" value="ECO:0007669"/>
    <property type="project" value="InterPro"/>
</dbReference>
<comment type="caution">
    <text evidence="2">The sequence shown here is derived from an EMBL/GenBank/DDBJ whole genome shotgun (WGS) entry which is preliminary data.</text>
</comment>
<dbReference type="Pfam" id="PF13527">
    <property type="entry name" value="Acetyltransf_9"/>
    <property type="match status" value="1"/>
</dbReference>
<proteinExistence type="predicted"/>
<organism evidence="2">
    <name type="scientific">Bellilinea caldifistulae</name>
    <dbReference type="NCBI Taxonomy" id="360411"/>
    <lineage>
        <taxon>Bacteria</taxon>
        <taxon>Bacillati</taxon>
        <taxon>Chloroflexota</taxon>
        <taxon>Anaerolineae</taxon>
        <taxon>Anaerolineales</taxon>
        <taxon>Anaerolineaceae</taxon>
        <taxon>Bellilinea</taxon>
    </lineage>
</organism>
<reference evidence="2" key="1">
    <citation type="journal article" date="2020" name="mSystems">
        <title>Genome- and Community-Level Interaction Insights into Carbon Utilization and Element Cycling Functions of Hydrothermarchaeota in Hydrothermal Sediment.</title>
        <authorList>
            <person name="Zhou Z."/>
            <person name="Liu Y."/>
            <person name="Xu W."/>
            <person name="Pan J."/>
            <person name="Luo Z.H."/>
            <person name="Li M."/>
        </authorList>
    </citation>
    <scope>NUCLEOTIDE SEQUENCE [LARGE SCALE GENOMIC DNA]</scope>
    <source>
        <strain evidence="2">SpSt-556</strain>
    </source>
</reference>
<dbReference type="SUPFAM" id="SSF55729">
    <property type="entry name" value="Acyl-CoA N-acyltransferases (Nat)"/>
    <property type="match status" value="1"/>
</dbReference>
<evidence type="ECO:0000259" key="1">
    <source>
        <dbReference type="PROSITE" id="PS51186"/>
    </source>
</evidence>
<keyword evidence="2" id="KW-0808">Transferase</keyword>
<dbReference type="PROSITE" id="PS51186">
    <property type="entry name" value="GNAT"/>
    <property type="match status" value="1"/>
</dbReference>
<accession>A0A7C4L1Q8</accession>
<evidence type="ECO:0000313" key="2">
    <source>
        <dbReference type="EMBL" id="HGS87321.1"/>
    </source>
</evidence>
<dbReference type="InterPro" id="IPR016181">
    <property type="entry name" value="Acyl_CoA_acyltransferase"/>
</dbReference>
<dbReference type="AlphaFoldDB" id="A0A7C4L1Q8"/>
<protein>
    <submittedName>
        <fullName evidence="2">N-acetyltransferase</fullName>
    </submittedName>
</protein>
<feature type="domain" description="N-acetyltransferase" evidence="1">
    <location>
        <begin position="3"/>
        <end position="150"/>
    </location>
</feature>
<dbReference type="InterPro" id="IPR000182">
    <property type="entry name" value="GNAT_dom"/>
</dbReference>
<sequence>MKLTIRPETPEDIPAIDRVNHLAFERENEAQLVDALRRDGAVILSVVAEVDEKIVGHILFSPVTVTNGEQQWTAVGLGPMAVLPEFHNQGIGSALIRYALNALKAAGHETIFVVGHPHYYPRFGFKPAKPYGIQWEIQVPEEVFMVLELRENALKGISDVVRYHPRFREV</sequence>
<dbReference type="PANTHER" id="PTHR43617:SF2">
    <property type="entry name" value="UPF0039 PROTEIN SLL0451"/>
    <property type="match status" value="1"/>
</dbReference>
<name>A0A7C4L1Q8_9CHLR</name>
<dbReference type="Gene3D" id="3.40.630.30">
    <property type="match status" value="1"/>
</dbReference>
<dbReference type="InterPro" id="IPR050276">
    <property type="entry name" value="MshD_Acetyltransferase"/>
</dbReference>